<feature type="transmembrane region" description="Helical" evidence="1">
    <location>
        <begin position="429"/>
        <end position="451"/>
    </location>
</feature>
<reference evidence="2 3" key="1">
    <citation type="journal article" date="2021" name="Sci. Rep.">
        <title>The genome of the diatom Chaetoceros tenuissimus carries an ancient integrated fragment of an extant virus.</title>
        <authorList>
            <person name="Hongo Y."/>
            <person name="Kimura K."/>
            <person name="Takaki Y."/>
            <person name="Yoshida Y."/>
            <person name="Baba S."/>
            <person name="Kobayashi G."/>
            <person name="Nagasaki K."/>
            <person name="Hano T."/>
            <person name="Tomaru Y."/>
        </authorList>
    </citation>
    <scope>NUCLEOTIDE SEQUENCE [LARGE SCALE GENOMIC DNA]</scope>
    <source>
        <strain evidence="2 3">NIES-3715</strain>
    </source>
</reference>
<keyword evidence="1" id="KW-0812">Transmembrane</keyword>
<name>A0AAD3CZF0_9STRA</name>
<evidence type="ECO:0000256" key="1">
    <source>
        <dbReference type="SAM" id="Phobius"/>
    </source>
</evidence>
<sequence>MSYSFEKPVGAACDVRELEYITALFQTQHGEESSFRDGSIEASDVKNFLLSRYGIEISKGDVRKHIFHDLAGSRREDESLDIPEIVSLLLIPYLCKITSEDGKYDQGKNSMVSRFEQVAYDRKNSIRQQHASFEKSIIGNVLKIIMKEATGSDEEQPLSVELLRQIFLAYDEKILSRDEKLLKDMVAVASKDDEGENQILLDSKAFAKGLTHDLDLYNPMQETKFTTCYEDVFGLVTMDRKSQTVDEKEEAIDGDFSIDEKEEGIEVENTKIYNLHSGREENHASGIYKRVFTFSQIDNFSDSFRDKTQFIVVWLAALFGYLAYFEIFSTFGISVCQPENSNTFGCQVLNSITIWFAILGTIVLVMVPTVMLLSLGNNIHRHSPVEILVSCVAIALFVFFPALYHKIDNRFMSTADIEGAAWFSHAARFINLIFGGILCFFQMCNIVRYIIPDNVLAESKVLTLILRGSGVRSEFGIKQATIRKVHDLVKNAFELSESIIQDDTREDVAQGMDKKTPSAISLLNYIKLTERRETYGGFFWSWKSFLSDDLIENQGIWIHTRLLAGSLAQLVVTLFLTFGAYMVANEVTLGFYPTEQVPQNNRCGSFADPSMCFFPDDGNGNSMGIGFCNNVRLTNVTCLSQFVRVPDEYTDYFCNMINEYSFMSEFNQYFDAENVLQLLNDDPLTCPDLYIPYPSEILTAFEGSEDDLFCVAPIAVCTPTVTNSTIEVKGNCIIGMRDILPFQFSGELCSNQTLFNDDFNILYTQKMAYEEAVMSYMPTRNTLKSSFNVGITIAFIAGFSNFAISIPSQIVTTMKFRTGAVESLRNREFLRQRVGMLNLTYLLGALVWGTIMTFIAVFISAAAISFLVMFHVTSPYIFGVLSALIGALTTMIVKALVSLFLNKYSFAGFYRTRPILANVANVIFECWHLAVTSTFIIIRALKLIAVVTWNIGRIDRPMLAKGVGEFGPIVLDNFPSIFEKDLLAIDSHRHPYIERLGMMYLMKLKHGKRFASRTGCHWRLLFVLALMPYLRKNRIDAFEDEDDDLFEDESDHELSLMQTIGAELVL</sequence>
<organism evidence="2 3">
    <name type="scientific">Chaetoceros tenuissimus</name>
    <dbReference type="NCBI Taxonomy" id="426638"/>
    <lineage>
        <taxon>Eukaryota</taxon>
        <taxon>Sar</taxon>
        <taxon>Stramenopiles</taxon>
        <taxon>Ochrophyta</taxon>
        <taxon>Bacillariophyta</taxon>
        <taxon>Coscinodiscophyceae</taxon>
        <taxon>Chaetocerotophycidae</taxon>
        <taxon>Chaetocerotales</taxon>
        <taxon>Chaetocerotaceae</taxon>
        <taxon>Chaetoceros</taxon>
    </lineage>
</organism>
<feature type="transmembrane region" description="Helical" evidence="1">
    <location>
        <begin position="310"/>
        <end position="332"/>
    </location>
</feature>
<dbReference type="AlphaFoldDB" id="A0AAD3CZF0"/>
<keyword evidence="3" id="KW-1185">Reference proteome</keyword>
<comment type="caution">
    <text evidence="2">The sequence shown here is derived from an EMBL/GenBank/DDBJ whole genome shotgun (WGS) entry which is preliminary data.</text>
</comment>
<dbReference type="Proteomes" id="UP001054902">
    <property type="component" value="Unassembled WGS sequence"/>
</dbReference>
<proteinExistence type="predicted"/>
<evidence type="ECO:0000313" key="2">
    <source>
        <dbReference type="EMBL" id="GFH55047.1"/>
    </source>
</evidence>
<evidence type="ECO:0000313" key="3">
    <source>
        <dbReference type="Proteomes" id="UP001054902"/>
    </source>
</evidence>
<keyword evidence="1" id="KW-1133">Transmembrane helix</keyword>
<feature type="transmembrane region" description="Helical" evidence="1">
    <location>
        <begin position="876"/>
        <end position="901"/>
    </location>
</feature>
<keyword evidence="1" id="KW-0472">Membrane</keyword>
<dbReference type="EMBL" id="BLLK01000047">
    <property type="protein sequence ID" value="GFH55047.1"/>
    <property type="molecule type" value="Genomic_DNA"/>
</dbReference>
<feature type="transmembrane region" description="Helical" evidence="1">
    <location>
        <begin position="787"/>
        <end position="807"/>
    </location>
</feature>
<gene>
    <name evidence="2" type="ORF">CTEN210_11523</name>
</gene>
<feature type="transmembrane region" description="Helical" evidence="1">
    <location>
        <begin position="562"/>
        <end position="584"/>
    </location>
</feature>
<feature type="transmembrane region" description="Helical" evidence="1">
    <location>
        <begin position="352"/>
        <end position="373"/>
    </location>
</feature>
<protein>
    <submittedName>
        <fullName evidence="2">Uncharacterized protein</fullName>
    </submittedName>
</protein>
<accession>A0AAD3CZF0</accession>
<feature type="transmembrane region" description="Helical" evidence="1">
    <location>
        <begin position="841"/>
        <end position="870"/>
    </location>
</feature>
<feature type="transmembrane region" description="Helical" evidence="1">
    <location>
        <begin position="385"/>
        <end position="404"/>
    </location>
</feature>